<feature type="chain" id="PRO_5012143622" description="beta-glucosidase" evidence="12">
    <location>
        <begin position="19"/>
        <end position="866"/>
    </location>
</feature>
<keyword evidence="7" id="KW-0325">Glycoprotein</keyword>
<accession>A0A1V2L835</accession>
<keyword evidence="12" id="KW-0732">Signal</keyword>
<dbReference type="InterPro" id="IPR036962">
    <property type="entry name" value="Glyco_hydro_3_N_sf"/>
</dbReference>
<comment type="caution">
    <text evidence="14">The sequence shown here is derived from an EMBL/GenBank/DDBJ whole genome shotgun (WGS) entry which is preliminary data.</text>
</comment>
<evidence type="ECO:0000256" key="12">
    <source>
        <dbReference type="SAM" id="SignalP"/>
    </source>
</evidence>
<dbReference type="SMART" id="SM01217">
    <property type="entry name" value="Fn3_like"/>
    <property type="match status" value="1"/>
</dbReference>
<keyword evidence="15" id="KW-1185">Reference proteome</keyword>
<dbReference type="EC" id="3.2.1.21" evidence="4 11"/>
<organism evidence="14 15">
    <name type="scientific">Cyberlindnera fabianii</name>
    <name type="common">Yeast</name>
    <name type="synonym">Hansenula fabianii</name>
    <dbReference type="NCBI Taxonomy" id="36022"/>
    <lineage>
        <taxon>Eukaryota</taxon>
        <taxon>Fungi</taxon>
        <taxon>Dikarya</taxon>
        <taxon>Ascomycota</taxon>
        <taxon>Saccharomycotina</taxon>
        <taxon>Saccharomycetes</taxon>
        <taxon>Phaffomycetales</taxon>
        <taxon>Phaffomycetaceae</taxon>
        <taxon>Cyberlindnera</taxon>
    </lineage>
</organism>
<evidence type="ECO:0000256" key="10">
    <source>
        <dbReference type="ARBA" id="ARBA00023326"/>
    </source>
</evidence>
<evidence type="ECO:0000256" key="4">
    <source>
        <dbReference type="ARBA" id="ARBA00012744"/>
    </source>
</evidence>
<dbReference type="Gene3D" id="3.20.20.300">
    <property type="entry name" value="Glycoside hydrolase, family 3, N-terminal domain"/>
    <property type="match status" value="1"/>
</dbReference>
<dbReference type="Gene3D" id="3.40.50.1700">
    <property type="entry name" value="Glycoside hydrolase family 3 C-terminal domain"/>
    <property type="match status" value="1"/>
</dbReference>
<evidence type="ECO:0000259" key="13">
    <source>
        <dbReference type="SMART" id="SM01217"/>
    </source>
</evidence>
<feature type="domain" description="Fibronectin type III-like" evidence="13">
    <location>
        <begin position="784"/>
        <end position="855"/>
    </location>
</feature>
<dbReference type="InterPro" id="IPR002772">
    <property type="entry name" value="Glyco_hydro_3_C"/>
</dbReference>
<sequence>MKLQTLWTGALLISGALADWDGYTDGELIDESYDSSPSFYPAPQGGRFSDYKWLSAYDRARDLVNDMTLVEKVNLTMGVGSGMGVCAGWTGSVPRLNITPKCLQDAPLGVRSADLVSVFPCGLATASTFNKQLFYDKHVAIGSEFKGKGIDVALGPVYGPMGVKAQGGRGWEGHGPDPYLEGIAAALGTVGLQSQGVVSCAKHLVGNEQEHYRFATDFEKRTMDYSHNVTESISVNIDDRSLHEIYLWPFAEAVKAGVTSVMCSYNRVNQSHACQNSYLLNYLLKEELGFQGFVVSDWNAVYSGVDSAIAGLDLDMPGEDNYFGSNLTMAALNGSLPIDRLDDMVTRFLAGLIYAGVHNPDGPNFHAGTFETYGQEFFGARAGPVIELNQHVDVRSDFSRFVSLKTATEGIVLLKNENNTLPLSKEKYNRIALLGRAASDDEQGTYCHRFGCGTGAMGTGYGSGAGQFSYFVTPKDGIGARLTKEKISWEYVPDNWNQASAMTSAEYSDAAIIVGTSASGEETFSLLGNYGDPNNLTLWHNAEELIKNVTTVNNNTILVLTAGMQIDLEPFIDNENVTAVIYSSYLGQDFGTALAAVLFGDVNPSGRLPFTIAKDTSHYIPVVKNVTIDEPQDNLYEAGIYVDYRYYDKHDLDVRYEFGYGLSYSNFTLSDLSLSVVEEFSETIEDDVDDYLPVFEYEDTDLSAEEARVPSGFTKIKGWVYPYIASNDTVKKGNYTYPPGYSTKQLSKPISKAGGAPGGNPHLWDVGYVINVKTTNEGPYDGAFVPQLYVSFPDDDEFDTPPVQLRGFDKVDLGVGRSAWSTFEVTRKDLSVWDTTTQEWRVLRGEYKFYVGSSSRKLDLVETVTI</sequence>
<dbReference type="UniPathway" id="UPA00696"/>
<dbReference type="InterPro" id="IPR019800">
    <property type="entry name" value="Glyco_hydro_3_AS"/>
</dbReference>
<dbReference type="PANTHER" id="PTHR42715:SF2">
    <property type="entry name" value="BETA-GLUCOSIDASE F-RELATED"/>
    <property type="match status" value="1"/>
</dbReference>
<evidence type="ECO:0000256" key="3">
    <source>
        <dbReference type="ARBA" id="ARBA00005336"/>
    </source>
</evidence>
<evidence type="ECO:0000256" key="9">
    <source>
        <dbReference type="ARBA" id="ARBA00023295"/>
    </source>
</evidence>
<keyword evidence="8 11" id="KW-0119">Carbohydrate metabolism</keyword>
<reference evidence="15" key="1">
    <citation type="journal article" date="2017" name="Genome Announc.">
        <title>Genome sequences of Cyberlindnera fabianii 65, Pichia kudriavzevii 129, and Saccharomyces cerevisiae 131 isolated from fermented masau fruits in Zimbabwe.</title>
        <authorList>
            <person name="van Rijswijck I.M.H."/>
            <person name="Derks M.F.L."/>
            <person name="Abee T."/>
            <person name="de Ridder D."/>
            <person name="Smid E.J."/>
        </authorList>
    </citation>
    <scope>NUCLEOTIDE SEQUENCE [LARGE SCALE GENOMIC DNA]</scope>
    <source>
        <strain evidence="15">65</strain>
    </source>
</reference>
<dbReference type="InterPro" id="IPR026891">
    <property type="entry name" value="Fn3-like"/>
</dbReference>
<evidence type="ECO:0000256" key="8">
    <source>
        <dbReference type="ARBA" id="ARBA00023277"/>
    </source>
</evidence>
<dbReference type="GO" id="GO:0030245">
    <property type="term" value="P:cellulose catabolic process"/>
    <property type="evidence" value="ECO:0007669"/>
    <property type="project" value="UniProtKB-UniPathway"/>
</dbReference>
<gene>
    <name evidence="14" type="ORF">BON22_1811</name>
</gene>
<dbReference type="Pfam" id="PF00933">
    <property type="entry name" value="Glyco_hydro_3"/>
    <property type="match status" value="1"/>
</dbReference>
<dbReference type="Pfam" id="PF14310">
    <property type="entry name" value="Fn3-like"/>
    <property type="match status" value="1"/>
</dbReference>
<dbReference type="OMA" id="RTMHEAY"/>
<dbReference type="Pfam" id="PF01915">
    <property type="entry name" value="Glyco_hydro_3_C"/>
    <property type="match status" value="1"/>
</dbReference>
<evidence type="ECO:0000256" key="1">
    <source>
        <dbReference type="ARBA" id="ARBA00000448"/>
    </source>
</evidence>
<dbReference type="InterPro" id="IPR050288">
    <property type="entry name" value="Cellulose_deg_GH3"/>
</dbReference>
<keyword evidence="9 11" id="KW-0326">Glycosidase</keyword>
<feature type="signal peptide" evidence="12">
    <location>
        <begin position="1"/>
        <end position="18"/>
    </location>
</feature>
<protein>
    <recommendedName>
        <fullName evidence="4 11">beta-glucosidase</fullName>
        <ecNumber evidence="4 11">3.2.1.21</ecNumber>
    </recommendedName>
</protein>
<evidence type="ECO:0000256" key="2">
    <source>
        <dbReference type="ARBA" id="ARBA00004987"/>
    </source>
</evidence>
<dbReference type="STRING" id="36022.A0A1V2L835"/>
<dbReference type="PROSITE" id="PS00775">
    <property type="entry name" value="GLYCOSYL_HYDROL_F3"/>
    <property type="match status" value="1"/>
</dbReference>
<dbReference type="Proteomes" id="UP000189513">
    <property type="component" value="Unassembled WGS sequence"/>
</dbReference>
<dbReference type="AlphaFoldDB" id="A0A1V2L835"/>
<evidence type="ECO:0000256" key="11">
    <source>
        <dbReference type="RuleBase" id="RU361161"/>
    </source>
</evidence>
<evidence type="ECO:0000256" key="6">
    <source>
        <dbReference type="ARBA" id="ARBA00023001"/>
    </source>
</evidence>
<name>A0A1V2L835_CYBFA</name>
<dbReference type="Gene3D" id="2.60.40.10">
    <property type="entry name" value="Immunoglobulins"/>
    <property type="match status" value="1"/>
</dbReference>
<dbReference type="SUPFAM" id="SSF51445">
    <property type="entry name" value="(Trans)glycosidases"/>
    <property type="match status" value="1"/>
</dbReference>
<comment type="catalytic activity">
    <reaction evidence="1 11">
        <text>Hydrolysis of terminal, non-reducing beta-D-glucosyl residues with release of beta-D-glucose.</text>
        <dbReference type="EC" id="3.2.1.21"/>
    </reaction>
</comment>
<dbReference type="SUPFAM" id="SSF52279">
    <property type="entry name" value="Beta-D-glucan exohydrolase, C-terminal domain"/>
    <property type="match status" value="1"/>
</dbReference>
<dbReference type="EMBL" id="MPUK01000003">
    <property type="protein sequence ID" value="ONH67910.1"/>
    <property type="molecule type" value="Genomic_DNA"/>
</dbReference>
<evidence type="ECO:0000313" key="15">
    <source>
        <dbReference type="Proteomes" id="UP000189513"/>
    </source>
</evidence>
<dbReference type="PANTHER" id="PTHR42715">
    <property type="entry name" value="BETA-GLUCOSIDASE"/>
    <property type="match status" value="1"/>
</dbReference>
<dbReference type="VEuPathDB" id="FungiDB:BON22_1811"/>
<dbReference type="InterPro" id="IPR013783">
    <property type="entry name" value="Ig-like_fold"/>
</dbReference>
<proteinExistence type="inferred from homology"/>
<evidence type="ECO:0000256" key="7">
    <source>
        <dbReference type="ARBA" id="ARBA00023180"/>
    </source>
</evidence>
<comment type="similarity">
    <text evidence="3 11">Belongs to the glycosyl hydrolase 3 family.</text>
</comment>
<dbReference type="PRINTS" id="PR00133">
    <property type="entry name" value="GLHYDRLASE3"/>
</dbReference>
<evidence type="ECO:0000313" key="14">
    <source>
        <dbReference type="EMBL" id="ONH67910.1"/>
    </source>
</evidence>
<keyword evidence="6" id="KW-0136">Cellulose degradation</keyword>
<dbReference type="InterPro" id="IPR017853">
    <property type="entry name" value="GH"/>
</dbReference>
<dbReference type="FunFam" id="3.20.20.300:FF:000002">
    <property type="entry name" value="Probable beta-glucosidase"/>
    <property type="match status" value="1"/>
</dbReference>
<dbReference type="InterPro" id="IPR036881">
    <property type="entry name" value="Glyco_hydro_3_C_sf"/>
</dbReference>
<comment type="pathway">
    <text evidence="2 11">Glycan metabolism; cellulose degradation.</text>
</comment>
<keyword evidence="5 11" id="KW-0378">Hydrolase</keyword>
<keyword evidence="10 11" id="KW-0624">Polysaccharide degradation</keyword>
<evidence type="ECO:0000256" key="5">
    <source>
        <dbReference type="ARBA" id="ARBA00022801"/>
    </source>
</evidence>
<dbReference type="GO" id="GO:0008422">
    <property type="term" value="F:beta-glucosidase activity"/>
    <property type="evidence" value="ECO:0007669"/>
    <property type="project" value="UniProtKB-EC"/>
</dbReference>
<dbReference type="InterPro" id="IPR001764">
    <property type="entry name" value="Glyco_hydro_3_N"/>
</dbReference>